<gene>
    <name evidence="2" type="ORF">NIIDMKKI_63420</name>
</gene>
<protein>
    <recommendedName>
        <fullName evidence="4">Enoyl-CoA hydratase</fullName>
    </recommendedName>
</protein>
<sequence length="65" mass="6674">MSDLVLVDRNGPVTTVVINRPEARNAVNGPTAAALYSAFEQFDRDDAAAVAVLCGNGGTFAPGPI</sequence>
<organism evidence="2 3">
    <name type="scientific">Mycobacterium kansasii</name>
    <dbReference type="NCBI Taxonomy" id="1768"/>
    <lineage>
        <taxon>Bacteria</taxon>
        <taxon>Bacillati</taxon>
        <taxon>Actinomycetota</taxon>
        <taxon>Actinomycetes</taxon>
        <taxon>Mycobacteriales</taxon>
        <taxon>Mycobacteriaceae</taxon>
        <taxon>Mycobacterium</taxon>
    </lineage>
</organism>
<comment type="similarity">
    <text evidence="1">Belongs to the enoyl-CoA hydratase/isomerase family.</text>
</comment>
<dbReference type="PANTHER" id="PTHR43802">
    <property type="entry name" value="ENOYL-COA HYDRATASE"/>
    <property type="match status" value="1"/>
</dbReference>
<evidence type="ECO:0000256" key="1">
    <source>
        <dbReference type="ARBA" id="ARBA00005254"/>
    </source>
</evidence>
<dbReference type="Proteomes" id="UP000516380">
    <property type="component" value="Chromosome"/>
</dbReference>
<accession>A0A7G1IJD6</accession>
<dbReference type="AlphaFoldDB" id="A0A7G1IJD6"/>
<name>A0A7G1IJD6_MYCKA</name>
<evidence type="ECO:0000313" key="2">
    <source>
        <dbReference type="EMBL" id="BCI91136.1"/>
    </source>
</evidence>
<dbReference type="InterPro" id="IPR001753">
    <property type="entry name" value="Enoyl-CoA_hydra/iso"/>
</dbReference>
<evidence type="ECO:0008006" key="4">
    <source>
        <dbReference type="Google" id="ProtNLM"/>
    </source>
</evidence>
<dbReference type="GO" id="GO:0003824">
    <property type="term" value="F:catalytic activity"/>
    <property type="evidence" value="ECO:0007669"/>
    <property type="project" value="UniProtKB-ARBA"/>
</dbReference>
<dbReference type="EMBL" id="AP023343">
    <property type="protein sequence ID" value="BCI91136.1"/>
    <property type="molecule type" value="Genomic_DNA"/>
</dbReference>
<dbReference type="Pfam" id="PF00378">
    <property type="entry name" value="ECH_1"/>
    <property type="match status" value="1"/>
</dbReference>
<reference evidence="2 3" key="1">
    <citation type="submission" date="2020-07" db="EMBL/GenBank/DDBJ databases">
        <title>Mycobacterium kansasii (former subtype) with zoonotic potential isolated from diseased indoor pet cat, Japan.</title>
        <authorList>
            <person name="Fukano H."/>
            <person name="Terazono T."/>
            <person name="Hoshino Y."/>
        </authorList>
    </citation>
    <scope>NUCLEOTIDE SEQUENCE [LARGE SCALE GENOMIC DNA]</scope>
    <source>
        <strain evidence="2 3">Kuro-I</strain>
    </source>
</reference>
<dbReference type="Gene3D" id="3.30.300.220">
    <property type="match status" value="1"/>
</dbReference>
<proteinExistence type="inferred from homology"/>
<dbReference type="PANTHER" id="PTHR43802:SF1">
    <property type="entry name" value="IP11341P-RELATED"/>
    <property type="match status" value="1"/>
</dbReference>
<keyword evidence="3" id="KW-1185">Reference proteome</keyword>
<dbReference type="SUPFAM" id="SSF52096">
    <property type="entry name" value="ClpP/crotonase"/>
    <property type="match status" value="1"/>
</dbReference>
<dbReference type="InterPro" id="IPR029045">
    <property type="entry name" value="ClpP/crotonase-like_dom_sf"/>
</dbReference>
<evidence type="ECO:0000313" key="3">
    <source>
        <dbReference type="Proteomes" id="UP000516380"/>
    </source>
</evidence>